<dbReference type="InterPro" id="IPR037066">
    <property type="entry name" value="Plug_dom_sf"/>
</dbReference>
<evidence type="ECO:0000313" key="11">
    <source>
        <dbReference type="Proteomes" id="UP000322658"/>
    </source>
</evidence>
<dbReference type="Proteomes" id="UP000323567">
    <property type="component" value="Unassembled WGS sequence"/>
</dbReference>
<evidence type="ECO:0000256" key="7">
    <source>
        <dbReference type="PROSITE-ProRule" id="PRU01360"/>
    </source>
</evidence>
<dbReference type="InterPro" id="IPR023996">
    <property type="entry name" value="TonB-dep_OMP_SusC/RagA"/>
</dbReference>
<accession>A0A5B3G0T6</accession>
<dbReference type="Proteomes" id="UP000322658">
    <property type="component" value="Unassembled WGS sequence"/>
</dbReference>
<organism evidence="9 12">
    <name type="scientific">Alistipes shahii</name>
    <dbReference type="NCBI Taxonomy" id="328814"/>
    <lineage>
        <taxon>Bacteria</taxon>
        <taxon>Pseudomonadati</taxon>
        <taxon>Bacteroidota</taxon>
        <taxon>Bacteroidia</taxon>
        <taxon>Bacteroidales</taxon>
        <taxon>Rikenellaceae</taxon>
        <taxon>Alistipes</taxon>
    </lineage>
</organism>
<gene>
    <name evidence="10" type="ORF">F2Y07_06225</name>
    <name evidence="9" type="ORF">F2Y13_12115</name>
</gene>
<name>A0A5B3G0T6_9BACT</name>
<protein>
    <submittedName>
        <fullName evidence="9">TonB-dependent receptor</fullName>
    </submittedName>
</protein>
<dbReference type="InterPro" id="IPR023997">
    <property type="entry name" value="TonB-dep_OMP_SusC/RagA_CS"/>
</dbReference>
<dbReference type="FunFam" id="2.170.130.10:FF:000003">
    <property type="entry name" value="SusC/RagA family TonB-linked outer membrane protein"/>
    <property type="match status" value="1"/>
</dbReference>
<comment type="similarity">
    <text evidence="7">Belongs to the TonB-dependent receptor family.</text>
</comment>
<evidence type="ECO:0000256" key="5">
    <source>
        <dbReference type="ARBA" id="ARBA00023136"/>
    </source>
</evidence>
<dbReference type="Pfam" id="PF13715">
    <property type="entry name" value="CarbopepD_reg_2"/>
    <property type="match status" value="1"/>
</dbReference>
<evidence type="ECO:0000259" key="8">
    <source>
        <dbReference type="Pfam" id="PF07715"/>
    </source>
</evidence>
<dbReference type="NCBIfam" id="TIGR04056">
    <property type="entry name" value="OMP_RagA_SusC"/>
    <property type="match status" value="1"/>
</dbReference>
<dbReference type="EMBL" id="VVXK01000020">
    <property type="protein sequence ID" value="KAA2367228.1"/>
    <property type="molecule type" value="Genomic_DNA"/>
</dbReference>
<evidence type="ECO:0000313" key="9">
    <source>
        <dbReference type="EMBL" id="KAA2367228.1"/>
    </source>
</evidence>
<dbReference type="RefSeq" id="WP_149885901.1">
    <property type="nucleotide sequence ID" value="NZ_CATXTW010000003.1"/>
</dbReference>
<comment type="caution">
    <text evidence="9">The sequence shown here is derived from an EMBL/GenBank/DDBJ whole genome shotgun (WGS) entry which is preliminary data.</text>
</comment>
<evidence type="ECO:0000256" key="2">
    <source>
        <dbReference type="ARBA" id="ARBA00022448"/>
    </source>
</evidence>
<dbReference type="InterPro" id="IPR039426">
    <property type="entry name" value="TonB-dep_rcpt-like"/>
</dbReference>
<dbReference type="EMBL" id="VVXJ01000011">
    <property type="protein sequence ID" value="KAA2376030.1"/>
    <property type="molecule type" value="Genomic_DNA"/>
</dbReference>
<dbReference type="InterPro" id="IPR008969">
    <property type="entry name" value="CarboxyPept-like_regulatory"/>
</dbReference>
<dbReference type="NCBIfam" id="TIGR04057">
    <property type="entry name" value="SusC_RagA_signa"/>
    <property type="match status" value="1"/>
</dbReference>
<dbReference type="AlphaFoldDB" id="A0A5B3G0T6"/>
<evidence type="ECO:0000256" key="1">
    <source>
        <dbReference type="ARBA" id="ARBA00004571"/>
    </source>
</evidence>
<keyword evidence="5 7" id="KW-0472">Membrane</keyword>
<evidence type="ECO:0000256" key="3">
    <source>
        <dbReference type="ARBA" id="ARBA00022452"/>
    </source>
</evidence>
<dbReference type="GO" id="GO:0009279">
    <property type="term" value="C:cell outer membrane"/>
    <property type="evidence" value="ECO:0007669"/>
    <property type="project" value="UniProtKB-SubCell"/>
</dbReference>
<proteinExistence type="inferred from homology"/>
<dbReference type="InterPro" id="IPR036942">
    <property type="entry name" value="Beta-barrel_TonB_sf"/>
</dbReference>
<feature type="domain" description="TonB-dependent receptor plug" evidence="8">
    <location>
        <begin position="117"/>
        <end position="222"/>
    </location>
</feature>
<keyword evidence="3 7" id="KW-1134">Transmembrane beta strand</keyword>
<sequence>MVRKILLSLIALLGGGILLSLAQSKQISGTVTGPDGKPVAGATVMVDGSHVGTTSNGDGSFTITAPGNGSLVVSFIGYETQKVAIGGKTRINISLKEDAQAIDDVIVVAFGTAKKDAFTGAAKVIKSDDLIKTQSSNVGDALVGKIAGVQFSSASGRPGSGQKIYVRGYGSMNAKNDPLWVVDGVPYEGDINNINAADIESISVLKDAASNALYGSRGANGVIMVTTKRAKAGEATVTFDGKWGINTRALQTYDIVEDAGEYYEMHYKSLYNYYTLDQKYTPLAANIAANKLLTSNDPGGLGYNVFTVPDGQNLIGENGRLNPRAKQGRLVTDAKGQQFYLQPDNWLDEIYKSSSFRQEYNVSVSGATDRANFFASLGYLDNTGIVDGSSNERYTARLRADYQAKKWLKVGGNMSYTHFVWNNGNQTNDDGDGQGEGNADGGNAFATAIRMAPIYPVYMRDGNGNIMIDEYGFKMYDTGDGRNGGALRTNGGKSNDLQDIQLNKYINEGNAFMANGFADFSLYKGLKLTLNGSVSLDETRGTQVSNPYYGQFAESGGAVFKSHSREIAYNMQQFLTYTNTFADVHNLDLLFGHEMYNRKSYGLYGSKTMMFSPDNTELSGAVVDSSRSGSSVLEYNNEGYFFRGQYDYDNRIYFSGSYRRDASSRFHPDHRWGNFWSLGAAWIINRESWFNASWVNMLKVKASYGSQGNDNLGSKAESYYRYTDYREILSSGDGVTSVLYQKGNPDITWETNANLNVGVEFGLWDNRLSGSIDVFNRKTTDMLFELATPIESGYTTIFTNIGDMVNRGLEIELNADLIRTKNLVWDFSLNMTHYKNKVTHLPEQFKNNTTADGKHVGRWQDTKFLTEGESVFSFYVPTYAGVDPETGKSLWYTYKTDDAGNKERIKTSDYSVASQEGREMHGDALPDVYGGFGTSLRFYGVDFSIGFTYQLGGQVLDQGYRFYMNSPAGTSTGNNYHHDLLNSWTPENSGSNIPRFAYNDSNQAAVSDRFLTSASYLNIQNITLGYTLPKRITRKFLVENLRIYLACDNVWYWSKRQGLDPRQSINGITNPYYYAPIRTFSGGVTVTF</sequence>
<reference evidence="11 12" key="1">
    <citation type="journal article" date="2019" name="Nat. Med.">
        <title>A library of human gut bacterial isolates paired with longitudinal multiomics data enables mechanistic microbiome research.</title>
        <authorList>
            <person name="Poyet M."/>
            <person name="Groussin M."/>
            <person name="Gibbons S.M."/>
            <person name="Avila-Pacheco J."/>
            <person name="Jiang X."/>
            <person name="Kearney S.M."/>
            <person name="Perrotta A.R."/>
            <person name="Berdy B."/>
            <person name="Zhao S."/>
            <person name="Lieberman T.D."/>
            <person name="Swanson P.K."/>
            <person name="Smith M."/>
            <person name="Roesemann S."/>
            <person name="Alexander J.E."/>
            <person name="Rich S.A."/>
            <person name="Livny J."/>
            <person name="Vlamakis H."/>
            <person name="Clish C."/>
            <person name="Bullock K."/>
            <person name="Deik A."/>
            <person name="Scott J."/>
            <person name="Pierce K.A."/>
            <person name="Xavier R.J."/>
            <person name="Alm E.J."/>
        </authorList>
    </citation>
    <scope>NUCLEOTIDE SEQUENCE [LARGE SCALE GENOMIC DNA]</scope>
    <source>
        <strain evidence="10 11">BIOML-A1</strain>
        <strain evidence="9 12">BIOML-A2</strain>
    </source>
</reference>
<dbReference type="Gene3D" id="2.40.170.20">
    <property type="entry name" value="TonB-dependent receptor, beta-barrel domain"/>
    <property type="match status" value="1"/>
</dbReference>
<keyword evidence="4 7" id="KW-0812">Transmembrane</keyword>
<evidence type="ECO:0000313" key="12">
    <source>
        <dbReference type="Proteomes" id="UP000323567"/>
    </source>
</evidence>
<comment type="subcellular location">
    <subcellularLocation>
        <location evidence="1 7">Cell outer membrane</location>
        <topology evidence="1 7">Multi-pass membrane protein</topology>
    </subcellularLocation>
</comment>
<evidence type="ECO:0000256" key="6">
    <source>
        <dbReference type="ARBA" id="ARBA00023237"/>
    </source>
</evidence>
<keyword evidence="2 7" id="KW-0813">Transport</keyword>
<dbReference type="PROSITE" id="PS52016">
    <property type="entry name" value="TONB_DEPENDENT_REC_3"/>
    <property type="match status" value="1"/>
</dbReference>
<evidence type="ECO:0000313" key="10">
    <source>
        <dbReference type="EMBL" id="KAA2376030.1"/>
    </source>
</evidence>
<keyword evidence="6 7" id="KW-0998">Cell outer membrane</keyword>
<dbReference type="SUPFAM" id="SSF49464">
    <property type="entry name" value="Carboxypeptidase regulatory domain-like"/>
    <property type="match status" value="1"/>
</dbReference>
<evidence type="ECO:0000256" key="4">
    <source>
        <dbReference type="ARBA" id="ARBA00022692"/>
    </source>
</evidence>
<dbReference type="SUPFAM" id="SSF56935">
    <property type="entry name" value="Porins"/>
    <property type="match status" value="1"/>
</dbReference>
<dbReference type="Pfam" id="PF07715">
    <property type="entry name" value="Plug"/>
    <property type="match status" value="1"/>
</dbReference>
<keyword evidence="9" id="KW-0675">Receptor</keyword>
<dbReference type="InterPro" id="IPR012910">
    <property type="entry name" value="Plug_dom"/>
</dbReference>
<dbReference type="Gene3D" id="2.170.130.10">
    <property type="entry name" value="TonB-dependent receptor, plug domain"/>
    <property type="match status" value="1"/>
</dbReference>
<dbReference type="Gene3D" id="2.60.40.1120">
    <property type="entry name" value="Carboxypeptidase-like, regulatory domain"/>
    <property type="match status" value="1"/>
</dbReference>